<protein>
    <submittedName>
        <fullName evidence="2">Putative cell wall binding repeat 2</fullName>
    </submittedName>
</protein>
<dbReference type="PANTHER" id="PTHR30032">
    <property type="entry name" value="N-ACETYLMURAMOYL-L-ALANINE AMIDASE-RELATED"/>
    <property type="match status" value="1"/>
</dbReference>
<reference evidence="2 3" key="1">
    <citation type="submission" date="2010-08" db="EMBL/GenBank/DDBJ databases">
        <authorList>
            <person name="Harkins D.M."/>
            <person name="Madupu R."/>
            <person name="Durkin A.S."/>
            <person name="Torralba M."/>
            <person name="Methe B."/>
            <person name="Sutton G.G."/>
            <person name="Nelson K.E."/>
        </authorList>
    </citation>
    <scope>NUCLEOTIDE SEQUENCE [LARGE SCALE GENOMIC DNA]</scope>
    <source>
        <strain evidence="2 3">DSM 17678</strain>
    </source>
</reference>
<dbReference type="Gene3D" id="3.40.50.12090">
    <property type="match status" value="2"/>
</dbReference>
<proteinExistence type="predicted"/>
<accession>E0E1Z7</accession>
<dbReference type="InterPro" id="IPR007253">
    <property type="entry name" value="Cell_wall-bd_2"/>
</dbReference>
<evidence type="ECO:0000313" key="3">
    <source>
        <dbReference type="Proteomes" id="UP000003244"/>
    </source>
</evidence>
<dbReference type="Proteomes" id="UP000003244">
    <property type="component" value="Unassembled WGS sequence"/>
</dbReference>
<evidence type="ECO:0000256" key="1">
    <source>
        <dbReference type="SAM" id="MobiDB-lite"/>
    </source>
</evidence>
<dbReference type="AlphaFoldDB" id="E0E1Z7"/>
<dbReference type="GeneID" id="84800239"/>
<feature type="non-terminal residue" evidence="2">
    <location>
        <position position="1"/>
    </location>
</feature>
<dbReference type="EMBL" id="ADGQ01000027">
    <property type="protein sequence ID" value="EFM65100.1"/>
    <property type="molecule type" value="Genomic_DNA"/>
</dbReference>
<name>E0E1Z7_9FIRM</name>
<dbReference type="Pfam" id="PF04122">
    <property type="entry name" value="CW_binding_2"/>
    <property type="match status" value="3"/>
</dbReference>
<feature type="compositionally biased region" description="Basic and acidic residues" evidence="1">
    <location>
        <begin position="10"/>
        <end position="36"/>
    </location>
</feature>
<gene>
    <name evidence="2" type="ORF">HMPREF0634_1181</name>
</gene>
<organism evidence="2 3">
    <name type="scientific">Peptostreptococcus stomatis DSM 17678</name>
    <dbReference type="NCBI Taxonomy" id="596315"/>
    <lineage>
        <taxon>Bacteria</taxon>
        <taxon>Bacillati</taxon>
        <taxon>Bacillota</taxon>
        <taxon>Clostridia</taxon>
        <taxon>Peptostreptococcales</taxon>
        <taxon>Peptostreptococcaceae</taxon>
        <taxon>Peptostreptococcus</taxon>
    </lineage>
</organism>
<evidence type="ECO:0000313" key="2">
    <source>
        <dbReference type="EMBL" id="EFM65100.1"/>
    </source>
</evidence>
<dbReference type="PANTHER" id="PTHR30032:SF8">
    <property type="entry name" value="GERMINATION-SPECIFIC N-ACETYLMURAMOYL-L-ALANINE AMIDASE"/>
    <property type="match status" value="1"/>
</dbReference>
<comment type="caution">
    <text evidence="2">The sequence shown here is derived from an EMBL/GenBank/DDBJ whole genome shotgun (WGS) entry which is preliminary data.</text>
</comment>
<dbReference type="eggNOG" id="COG2247">
    <property type="taxonomic scope" value="Bacteria"/>
</dbReference>
<dbReference type="STRING" id="596315.HMPREF0634_1181"/>
<feature type="region of interest" description="Disordered" evidence="1">
    <location>
        <begin position="1"/>
        <end position="36"/>
    </location>
</feature>
<sequence>DNNSDNSYENDVKKAIEEMKKKEELNKKKEDDKVKENKIKSQNIKRISGNDRISTSINLSRHYFNHSDTIVLVNSKEYPDSLTAAPLAKARKAPVLLNDPNGLDTQVKNEIKRLGVKKVILVGGNNSLRIGLERDLKKMNLKLSRIAGKDRYDTSARVAKELVKLTGHFDRAIVASGENFPDALTASSIAAKDDIPVLLVKSDSVPDYIDKAMKDMGIKKTILVGGNNSIGKNIETKLRAEYRIAGKNRYETAKLVSRYAYKNSKSIFLTTGESFADALVSSGLAAMQNAPIQLLNPRNNSDNYIDYTSKENIEEIIVLGGERSVPEHIVDFFINEK</sequence>
<dbReference type="RefSeq" id="WP_007788688.1">
    <property type="nucleotide sequence ID" value="NZ_ADGQ01000027.1"/>
</dbReference>
<keyword evidence="3" id="KW-1185">Reference proteome</keyword>
<dbReference type="InterPro" id="IPR051922">
    <property type="entry name" value="Bact_Sporulation_Assoc"/>
</dbReference>